<keyword evidence="9" id="KW-1185">Reference proteome</keyword>
<dbReference type="EMBL" id="KK432194">
    <property type="protein sequence ID" value="KFQ89258.1"/>
    <property type="molecule type" value="Genomic_DNA"/>
</dbReference>
<evidence type="ECO:0000256" key="1">
    <source>
        <dbReference type="ARBA" id="ARBA00004172"/>
    </source>
</evidence>
<feature type="non-terminal residue" evidence="8">
    <location>
        <position position="1"/>
    </location>
</feature>
<dbReference type="GO" id="GO:0070382">
    <property type="term" value="C:exocytic vesicle"/>
    <property type="evidence" value="ECO:0007669"/>
    <property type="project" value="TreeGrafter"/>
</dbReference>
<dbReference type="AlphaFoldDB" id="A0A091VI35"/>
<proteinExistence type="predicted"/>
<dbReference type="InterPro" id="IPR010439">
    <property type="entry name" value="MUN_dom"/>
</dbReference>
<accession>A0A091VI35</accession>
<feature type="domain" description="MHD2" evidence="7">
    <location>
        <begin position="606"/>
        <end position="721"/>
    </location>
</feature>
<reference evidence="8 9" key="1">
    <citation type="submission" date="2014-04" db="EMBL/GenBank/DDBJ databases">
        <title>Genome evolution of avian class.</title>
        <authorList>
            <person name="Zhang G."/>
            <person name="Li C."/>
        </authorList>
    </citation>
    <scope>NUCLEOTIDE SEQUENCE [LARGE SCALE GENOMIC DNA]</scope>
    <source>
        <strain evidence="8">BGI_N337</strain>
    </source>
</reference>
<dbReference type="GO" id="GO:0006887">
    <property type="term" value="P:exocytosis"/>
    <property type="evidence" value="ECO:0007669"/>
    <property type="project" value="UniProtKB-KW"/>
</dbReference>
<dbReference type="PANTHER" id="PTHR45999">
    <property type="entry name" value="UNC-13-4A, ISOFORM B"/>
    <property type="match status" value="1"/>
</dbReference>
<name>A0A091VI35_PHORB</name>
<evidence type="ECO:0000256" key="3">
    <source>
        <dbReference type="ARBA" id="ARBA00022483"/>
    </source>
</evidence>
<keyword evidence="3" id="KW-0268">Exocytosis</keyword>
<evidence type="ECO:0000313" key="9">
    <source>
        <dbReference type="Proteomes" id="UP000053700"/>
    </source>
</evidence>
<evidence type="ECO:0000313" key="8">
    <source>
        <dbReference type="EMBL" id="KFQ89258.1"/>
    </source>
</evidence>
<dbReference type="InterPro" id="IPR052095">
    <property type="entry name" value="UNC-13_domain"/>
</dbReference>
<protein>
    <submittedName>
        <fullName evidence="8">Protein unc-13 D</fullName>
    </submittedName>
</protein>
<sequence>EFEDVETASFHLDMWDSDTVESVRHKLGELTDLHGLKRIFKDARKDKGQDDFLGNVVLRLKDLHCWDDQWYLLEPRTETYPNRGQCKLWLLLLCLVSFQRATTSSRTQPSYTVHRHLLQQLVSYEILQHQAGSIAWDGELSRHASTVLYLHATQKDLSDFHQVMAQWLAYSKLYQSLEFNSNCLLHQITSIEYQWVQERLRPEQKAELAESFQSLLTYGVSLVRRYRIIFPLSVPRSKERLQSLLRVLVQMCKMKAFHELCTLSPDLPQMVSTALKSGTTEWFHMKKQHLKPMVKSMEENGKALSRLLLEVIEDLQQCQKIWNKFFISTLKLNLFSIAYLELESLVAEHVQEQLHEVDSSMSKPTAESLFQLYMNLQELYRMKDFLPQRDGPLALSSFHQWFKEAVPQWLQKAYTIALERAQRAVQMDQLTPFGEHNKHSTSTVDLSTCYAQIVKTWQQLNWPDPEEAFMIMVKLVEDMCKIALMYCRLIKERAEALSLREQNEGEAANRTHLPQLCIVVNNIKQLRLLILKLPSQLDWAQLEQRTGAAIAQQQIQHTLHHQLDSTVSCLDREIQDVVKALATKLEKGIARHIQELSSSNDTREPEDSIIPLMKFLESELQYLNEHLVQENFKSLPTSPFGGLPALLWHHTLAVLSAAAGQQVPSTQRYKKLHCALKSLELCFHAEGCGLPLETLHTAAFLSLETHLALCSATSRKLIQKYFSNRIQQQLDTSSEKYGAVTIKALYRPSEQKLRVEVLNAVNLIPLDSNG</sequence>
<gene>
    <name evidence="8" type="ORF">N337_06014</name>
</gene>
<dbReference type="PROSITE" id="PS51259">
    <property type="entry name" value="MHD2"/>
    <property type="match status" value="1"/>
</dbReference>
<dbReference type="PANTHER" id="PTHR45999:SF3">
    <property type="entry name" value="PROTEIN UNC-13 HOMOLOG D"/>
    <property type="match status" value="1"/>
</dbReference>
<evidence type="ECO:0000256" key="2">
    <source>
        <dbReference type="ARBA" id="ARBA00004496"/>
    </source>
</evidence>
<dbReference type="InterPro" id="IPR014772">
    <property type="entry name" value="Munc13_dom-2"/>
</dbReference>
<keyword evidence="4" id="KW-0963">Cytoplasm</keyword>
<feature type="non-terminal residue" evidence="8">
    <location>
        <position position="770"/>
    </location>
</feature>
<evidence type="ECO:0000259" key="7">
    <source>
        <dbReference type="PROSITE" id="PS51259"/>
    </source>
</evidence>
<dbReference type="Gene3D" id="2.60.40.150">
    <property type="entry name" value="C2 domain"/>
    <property type="match status" value="1"/>
</dbReference>
<dbReference type="GO" id="GO:0055037">
    <property type="term" value="C:recycling endosome"/>
    <property type="evidence" value="ECO:0007669"/>
    <property type="project" value="UniProtKB-SubCell"/>
</dbReference>
<dbReference type="InterPro" id="IPR035892">
    <property type="entry name" value="C2_domain_sf"/>
</dbReference>
<dbReference type="InterPro" id="IPR014770">
    <property type="entry name" value="Munc13_1"/>
</dbReference>
<dbReference type="PROSITE" id="PS51258">
    <property type="entry name" value="MHD1"/>
    <property type="match status" value="1"/>
</dbReference>
<comment type="subcellular location">
    <subcellularLocation>
        <location evidence="2">Cytoplasm</location>
    </subcellularLocation>
    <subcellularLocation>
        <location evidence="1">Recycling endosome</location>
    </subcellularLocation>
</comment>
<dbReference type="Pfam" id="PF06292">
    <property type="entry name" value="MUN"/>
    <property type="match status" value="1"/>
</dbReference>
<keyword evidence="5" id="KW-0967">Endosome</keyword>
<evidence type="ECO:0000256" key="5">
    <source>
        <dbReference type="ARBA" id="ARBA00022753"/>
    </source>
</evidence>
<dbReference type="Proteomes" id="UP000053700">
    <property type="component" value="Unassembled WGS sequence"/>
</dbReference>
<evidence type="ECO:0000256" key="4">
    <source>
        <dbReference type="ARBA" id="ARBA00022490"/>
    </source>
</evidence>
<dbReference type="OrthoDB" id="7976202at2759"/>
<feature type="domain" description="MHD1" evidence="6">
    <location>
        <begin position="370"/>
        <end position="490"/>
    </location>
</feature>
<dbReference type="Gene3D" id="1.10.357.50">
    <property type="match status" value="1"/>
</dbReference>
<evidence type="ECO:0000259" key="6">
    <source>
        <dbReference type="PROSITE" id="PS51258"/>
    </source>
</evidence>
<organism evidence="8 9">
    <name type="scientific">Phoenicopterus ruber ruber</name>
    <dbReference type="NCBI Taxonomy" id="9218"/>
    <lineage>
        <taxon>Eukaryota</taxon>
        <taxon>Metazoa</taxon>
        <taxon>Chordata</taxon>
        <taxon>Craniata</taxon>
        <taxon>Vertebrata</taxon>
        <taxon>Euteleostomi</taxon>
        <taxon>Archelosauria</taxon>
        <taxon>Archosauria</taxon>
        <taxon>Dinosauria</taxon>
        <taxon>Saurischia</taxon>
        <taxon>Theropoda</taxon>
        <taxon>Coelurosauria</taxon>
        <taxon>Aves</taxon>
        <taxon>Neognathae</taxon>
        <taxon>Neoaves</taxon>
        <taxon>Mirandornithes</taxon>
        <taxon>Phoenicopteriformes</taxon>
        <taxon>Phoenicopteridae</taxon>
        <taxon>Phoenicopterus</taxon>
    </lineage>
</organism>